<keyword evidence="1" id="KW-0732">Signal</keyword>
<dbReference type="Gene3D" id="2.30.42.10">
    <property type="match status" value="1"/>
</dbReference>
<keyword evidence="4" id="KW-1185">Reference proteome</keyword>
<dbReference type="PROSITE" id="PS50106">
    <property type="entry name" value="PDZ"/>
    <property type="match status" value="1"/>
</dbReference>
<name>A0A1A9I8X7_9BACT</name>
<dbReference type="SUPFAM" id="SSF50156">
    <property type="entry name" value="PDZ domain-like"/>
    <property type="match status" value="1"/>
</dbReference>
<organism evidence="3 4">
    <name type="scientific">Niabella ginsenosidivorans</name>
    <dbReference type="NCBI Taxonomy" id="1176587"/>
    <lineage>
        <taxon>Bacteria</taxon>
        <taxon>Pseudomonadati</taxon>
        <taxon>Bacteroidota</taxon>
        <taxon>Chitinophagia</taxon>
        <taxon>Chitinophagales</taxon>
        <taxon>Chitinophagaceae</taxon>
        <taxon>Niabella</taxon>
    </lineage>
</organism>
<protein>
    <submittedName>
        <fullName evidence="3">Signaling protein</fullName>
    </submittedName>
</protein>
<dbReference type="InterPro" id="IPR041489">
    <property type="entry name" value="PDZ_6"/>
</dbReference>
<feature type="chain" id="PRO_5008390060" evidence="1">
    <location>
        <begin position="22"/>
        <end position="399"/>
    </location>
</feature>
<dbReference type="KEGG" id="nia:A8C56_20065"/>
<dbReference type="AlphaFoldDB" id="A0A1A9I8X7"/>
<gene>
    <name evidence="3" type="ORF">A8C56_20065</name>
</gene>
<proteinExistence type="predicted"/>
<dbReference type="OrthoDB" id="3521766at2"/>
<dbReference type="Gene3D" id="2.40.70.10">
    <property type="entry name" value="Acid Proteases"/>
    <property type="match status" value="2"/>
</dbReference>
<dbReference type="Pfam" id="PF17820">
    <property type="entry name" value="PDZ_6"/>
    <property type="match status" value="1"/>
</dbReference>
<dbReference type="Pfam" id="PF13650">
    <property type="entry name" value="Asp_protease_2"/>
    <property type="match status" value="2"/>
</dbReference>
<dbReference type="InterPro" id="IPR036034">
    <property type="entry name" value="PDZ_sf"/>
</dbReference>
<dbReference type="InterPro" id="IPR001478">
    <property type="entry name" value="PDZ"/>
</dbReference>
<evidence type="ECO:0000259" key="2">
    <source>
        <dbReference type="PROSITE" id="PS50106"/>
    </source>
</evidence>
<accession>A0A1A9I8X7</accession>
<evidence type="ECO:0000256" key="1">
    <source>
        <dbReference type="SAM" id="SignalP"/>
    </source>
</evidence>
<evidence type="ECO:0000313" key="3">
    <source>
        <dbReference type="EMBL" id="ANH82974.1"/>
    </source>
</evidence>
<feature type="signal peptide" evidence="1">
    <location>
        <begin position="1"/>
        <end position="21"/>
    </location>
</feature>
<dbReference type="InterPro" id="IPR021109">
    <property type="entry name" value="Peptidase_aspartic_dom_sf"/>
</dbReference>
<sequence>MIRLLLIGLTLQLACVFSAKAQEEFVDPPSTLLTTVHFEQFIGGVIVFRALLDDFKDSLSFILDTGSGGISLDSTTVASLNLKPGAPEKMIRGIGGIRKVGFLKERRLTIGGYEIDSLNFHIIDYDVLTSLYGRKIDGIVGYSVLSRFIVKLDYDKQELSLYTRGVFKYPKGGYLLRPYIRMLPYLRTGINDARKRNFNYLFDIGAGLTVLFSEDFINDSTFLKSRRKRYLKQGEGLGGRVDMYLTVMKSLRLGPYRFKNVPVNIFSDDYNVTSYPSLGGLIGNEIFRRFNVILNYDKQQFYLMPNQFFNAPFDYAYSGIELYLINGVAVTGKIPEDSPAAKAGLKEGDEIIAINNKFGMTLDDLKQALLATYGKVKIIYRRNGELQTATMNVINILRK</sequence>
<dbReference type="SMART" id="SM00228">
    <property type="entry name" value="PDZ"/>
    <property type="match status" value="1"/>
</dbReference>
<dbReference type="Proteomes" id="UP000077667">
    <property type="component" value="Chromosome"/>
</dbReference>
<dbReference type="EMBL" id="CP015772">
    <property type="protein sequence ID" value="ANH82974.1"/>
    <property type="molecule type" value="Genomic_DNA"/>
</dbReference>
<dbReference type="SUPFAM" id="SSF50630">
    <property type="entry name" value="Acid proteases"/>
    <property type="match status" value="2"/>
</dbReference>
<dbReference type="STRING" id="1176587.A8C56_20065"/>
<reference evidence="3 4" key="1">
    <citation type="submission" date="2016-05" db="EMBL/GenBank/DDBJ databases">
        <title>Niabella ginsenosidivorans BS26 whole genome sequencing.</title>
        <authorList>
            <person name="Im W.T."/>
            <person name="Siddiqi M.Z."/>
        </authorList>
    </citation>
    <scope>NUCLEOTIDE SEQUENCE [LARGE SCALE GENOMIC DNA]</scope>
    <source>
        <strain evidence="3 4">BS26</strain>
    </source>
</reference>
<dbReference type="RefSeq" id="WP_067760066.1">
    <property type="nucleotide sequence ID" value="NZ_CP015772.1"/>
</dbReference>
<evidence type="ECO:0000313" key="4">
    <source>
        <dbReference type="Proteomes" id="UP000077667"/>
    </source>
</evidence>
<feature type="domain" description="PDZ" evidence="2">
    <location>
        <begin position="333"/>
        <end position="384"/>
    </location>
</feature>